<feature type="domain" description="Acyl-CoA dehydrogenase/oxidase C-terminal" evidence="5">
    <location>
        <begin position="235"/>
        <end position="368"/>
    </location>
</feature>
<comment type="cofactor">
    <cofactor evidence="1">
        <name>FAD</name>
        <dbReference type="ChEBI" id="CHEBI:57692"/>
    </cofactor>
</comment>
<dbReference type="InterPro" id="IPR037069">
    <property type="entry name" value="AcylCoA_DH/ox_N_sf"/>
</dbReference>
<evidence type="ECO:0000313" key="6">
    <source>
        <dbReference type="EMBL" id="PKW16724.1"/>
    </source>
</evidence>
<dbReference type="GO" id="GO:0003995">
    <property type="term" value="F:acyl-CoA dehydrogenase activity"/>
    <property type="evidence" value="ECO:0007669"/>
    <property type="project" value="TreeGrafter"/>
</dbReference>
<dbReference type="InterPro" id="IPR009100">
    <property type="entry name" value="AcylCoA_DH/oxidase_NM_dom_sf"/>
</dbReference>
<dbReference type="InterPro" id="IPR046373">
    <property type="entry name" value="Acyl-CoA_Oxase/DH_mid-dom_sf"/>
</dbReference>
<reference evidence="6" key="1">
    <citation type="submission" date="2017-12" db="EMBL/GenBank/DDBJ databases">
        <title>Sequencing the genomes of 1000 Actinobacteria strains.</title>
        <authorList>
            <person name="Klenk H.-P."/>
        </authorList>
    </citation>
    <scope>NUCLEOTIDE SEQUENCE [LARGE SCALE GENOMIC DNA]</scope>
    <source>
        <strain evidence="6">DSM 44228</strain>
    </source>
</reference>
<proteinExistence type="inferred from homology"/>
<evidence type="ECO:0000256" key="3">
    <source>
        <dbReference type="ARBA" id="ARBA00022630"/>
    </source>
</evidence>
<dbReference type="SUPFAM" id="SSF56645">
    <property type="entry name" value="Acyl-CoA dehydrogenase NM domain-like"/>
    <property type="match status" value="1"/>
</dbReference>
<dbReference type="RefSeq" id="WP_101376670.1">
    <property type="nucleotide sequence ID" value="NZ_CP061007.1"/>
</dbReference>
<dbReference type="GO" id="GO:0005886">
    <property type="term" value="C:plasma membrane"/>
    <property type="evidence" value="ECO:0007669"/>
    <property type="project" value="TreeGrafter"/>
</dbReference>
<dbReference type="Gene3D" id="2.40.110.10">
    <property type="entry name" value="Butyryl-CoA Dehydrogenase, subunit A, domain 2"/>
    <property type="match status" value="1"/>
</dbReference>
<dbReference type="EMBL" id="PJNB01000001">
    <property type="protein sequence ID" value="PKW16724.1"/>
    <property type="molecule type" value="Genomic_DNA"/>
</dbReference>
<dbReference type="OrthoDB" id="3860847at2"/>
<dbReference type="AlphaFoldDB" id="A0A2N3Y1A6"/>
<keyword evidence="7" id="KW-1185">Reference proteome</keyword>
<protein>
    <submittedName>
        <fullName evidence="6">Alkylation response protein AidB-like acyl-CoA dehydrogenase</fullName>
    </submittedName>
</protein>
<dbReference type="Proteomes" id="UP000233786">
    <property type="component" value="Unassembled WGS sequence"/>
</dbReference>
<dbReference type="PANTHER" id="PTHR43884:SF19">
    <property type="entry name" value="ACYL-COA DEHYDROGENASE FADE4-RELATED"/>
    <property type="match status" value="1"/>
</dbReference>
<dbReference type="Gene3D" id="1.20.140.10">
    <property type="entry name" value="Butyryl-CoA Dehydrogenase, subunit A, domain 3"/>
    <property type="match status" value="1"/>
</dbReference>
<name>A0A2N3Y1A6_SACSN</name>
<dbReference type="PANTHER" id="PTHR43884">
    <property type="entry name" value="ACYL-COA DEHYDROGENASE"/>
    <property type="match status" value="1"/>
</dbReference>
<dbReference type="Pfam" id="PF00441">
    <property type="entry name" value="Acyl-CoA_dh_1"/>
    <property type="match status" value="1"/>
</dbReference>
<dbReference type="GO" id="GO:0050660">
    <property type="term" value="F:flavin adenine dinucleotide binding"/>
    <property type="evidence" value="ECO:0007669"/>
    <property type="project" value="InterPro"/>
</dbReference>
<dbReference type="STRING" id="994479.GCA_000194155_04683"/>
<comment type="similarity">
    <text evidence="2">Belongs to the acyl-CoA dehydrogenase family.</text>
</comment>
<keyword evidence="3" id="KW-0285">Flavoprotein</keyword>
<evidence type="ECO:0000256" key="2">
    <source>
        <dbReference type="ARBA" id="ARBA00009347"/>
    </source>
</evidence>
<evidence type="ECO:0000256" key="1">
    <source>
        <dbReference type="ARBA" id="ARBA00001974"/>
    </source>
</evidence>
<dbReference type="Gene3D" id="1.10.540.10">
    <property type="entry name" value="Acyl-CoA dehydrogenase/oxidase, N-terminal domain"/>
    <property type="match status" value="1"/>
</dbReference>
<dbReference type="InterPro" id="IPR036250">
    <property type="entry name" value="AcylCo_DH-like_C"/>
</dbReference>
<gene>
    <name evidence="6" type="ORF">A8926_4596</name>
</gene>
<comment type="caution">
    <text evidence="6">The sequence shown here is derived from an EMBL/GenBank/DDBJ whole genome shotgun (WGS) entry which is preliminary data.</text>
</comment>
<dbReference type="SUPFAM" id="SSF47203">
    <property type="entry name" value="Acyl-CoA dehydrogenase C-terminal domain-like"/>
    <property type="match status" value="1"/>
</dbReference>
<evidence type="ECO:0000259" key="5">
    <source>
        <dbReference type="Pfam" id="PF00441"/>
    </source>
</evidence>
<organism evidence="6 7">
    <name type="scientific">Saccharopolyspora spinosa</name>
    <dbReference type="NCBI Taxonomy" id="60894"/>
    <lineage>
        <taxon>Bacteria</taxon>
        <taxon>Bacillati</taxon>
        <taxon>Actinomycetota</taxon>
        <taxon>Actinomycetes</taxon>
        <taxon>Pseudonocardiales</taxon>
        <taxon>Pseudonocardiaceae</taxon>
        <taxon>Saccharopolyspora</taxon>
    </lineage>
</organism>
<evidence type="ECO:0000256" key="4">
    <source>
        <dbReference type="ARBA" id="ARBA00022827"/>
    </source>
</evidence>
<sequence length="568" mass="60518">MVSVSALARAAALERRFGDPFDTTNPLGFKEILVCDERGDTFAAGEEALTRFGMNAELVPSAFGGRFTRLDDLVAVGKVVSRRDPGLGAGYVTSSLLAGVCVWLAGDDDQRRYVADTLMAGHRLACGYHELEHGNDFTAADFSARAVGDQLVLDGRKEVIANASRAEALVLFAATDGRRTGQAHSQLLVRRSELSGDGVVELPRFSTVGLRGVHLGGVAFRSARVDAASVLGVAGRGAENTMKTFQLTRIALPAMMTSAVDTALRCTVLHLRDRVLYGRSALELPHLRSKLVDVFATLVAADALATAAARSLHVYPGEGAVHAAVVKYCLPRLLMDAMNELAMILGAHSYLREGPTAIFQKLMRDVQAVGVVHIGKAACRMALLPQLPLLAKRSWESANAPAESLFAADADLPPLEFDRLRVTGNGRDHLFAGLRAGLADLAGLRGADADLIRRCAEPLAVEGRDLRSACTALPPAELGVDASPSAARVVDRYARLVLAGVCLQTWLHNRGSGDWVSAWAASVLGRLVQGGSPRQLPGNVEEQLFTELVSRCADNRDLTSTGRPVFGC</sequence>
<keyword evidence="4" id="KW-0274">FAD</keyword>
<dbReference type="InterPro" id="IPR009075">
    <property type="entry name" value="AcylCo_DH/oxidase_C"/>
</dbReference>
<evidence type="ECO:0000313" key="7">
    <source>
        <dbReference type="Proteomes" id="UP000233786"/>
    </source>
</evidence>
<accession>A0A2N3Y1A6</accession>